<evidence type="ECO:0000313" key="3">
    <source>
        <dbReference type="EMBL" id="EMD34490.1"/>
    </source>
</evidence>
<dbReference type="InterPro" id="IPR018946">
    <property type="entry name" value="PhoD-like_MPP"/>
</dbReference>
<dbReference type="OrthoDB" id="2100241at2759"/>
<keyword evidence="1" id="KW-0472">Membrane</keyword>
<name>M2QQQ0_CERS8</name>
<feature type="transmembrane region" description="Helical" evidence="1">
    <location>
        <begin position="6"/>
        <end position="24"/>
    </location>
</feature>
<keyword evidence="1" id="KW-1133">Transmembrane helix</keyword>
<dbReference type="CDD" id="cd07389">
    <property type="entry name" value="MPP_PhoD"/>
    <property type="match status" value="1"/>
</dbReference>
<evidence type="ECO:0000256" key="1">
    <source>
        <dbReference type="SAM" id="Phobius"/>
    </source>
</evidence>
<protein>
    <recommendedName>
        <fullName evidence="2">PhoD-like phosphatase metallophosphatase domain-containing protein</fullName>
    </recommendedName>
</protein>
<keyword evidence="1" id="KW-0812">Transmembrane</keyword>
<dbReference type="SUPFAM" id="SSF56300">
    <property type="entry name" value="Metallo-dependent phosphatases"/>
    <property type="match status" value="1"/>
</dbReference>
<dbReference type="Gene3D" id="3.60.21.70">
    <property type="entry name" value="PhoD-like phosphatase"/>
    <property type="match status" value="1"/>
</dbReference>
<dbReference type="EMBL" id="KB445803">
    <property type="protein sequence ID" value="EMD34490.1"/>
    <property type="molecule type" value="Genomic_DNA"/>
</dbReference>
<dbReference type="Proteomes" id="UP000016930">
    <property type="component" value="Unassembled WGS sequence"/>
</dbReference>
<dbReference type="InterPro" id="IPR029052">
    <property type="entry name" value="Metallo-depent_PP-like"/>
</dbReference>
<evidence type="ECO:0000313" key="4">
    <source>
        <dbReference type="Proteomes" id="UP000016930"/>
    </source>
</evidence>
<dbReference type="HOGENOM" id="CLU_013967_1_0_1"/>
<accession>M2QQQ0</accession>
<gene>
    <name evidence="3" type="ORF">CERSUDRAFT_141018</name>
</gene>
<dbReference type="SUPFAM" id="SSF49265">
    <property type="entry name" value="Fibronectin type III"/>
    <property type="match status" value="1"/>
</dbReference>
<dbReference type="InterPro" id="IPR052900">
    <property type="entry name" value="Phospholipid_Metab_Enz"/>
</dbReference>
<dbReference type="PANTHER" id="PTHR43606:SF2">
    <property type="entry name" value="ALKALINE PHOSPHATASE FAMILY PROTEIN (AFU_ORTHOLOGUE AFUA_5G03860)"/>
    <property type="match status" value="1"/>
</dbReference>
<dbReference type="InterPro" id="IPR036116">
    <property type="entry name" value="FN3_sf"/>
</dbReference>
<dbReference type="STRING" id="914234.M2QQQ0"/>
<dbReference type="InterPro" id="IPR003961">
    <property type="entry name" value="FN3_dom"/>
</dbReference>
<sequence length="699" mass="78127">MMAYTSAIVSTLFRACVFVFLEVIPIRFGKTVIPVLYFLYLLAVYFQQIPSTGHWKIKVQGPPTDGKSGEKKAGKQSTVVAVEPEVSLRNALYTLLYSTPSPIRKLRIANVVINTLLLAATVDFVVEPYFDDAKDVIYSRVGAVYPDAAKLVVRYPAENVTTNTVHIAWRPVDPLFGDDTVWRAGPVVELTQEDDWVGTVKLRGLWPSTDYEYRLQYSNGTTLPYPTAPIRFHTFPDPRLLSGSHFRFLASSCMTPNFPYMPFQGRRIKGFDLLADYLWHDKSSSLVVPSSDSEDGAQIFEQVSSAASELAETVSSLARSSVLDPLETAASSLTASAAPAPVNSTKPPAEFMIFMGDFIYADVPIYYGDDKEAYRRLYRRNYQSPSFRKVYERLPIIHTYDDHEIANNFAGKADDSTPPFPNASDAFRLYNAYANYDPPEDGQHYFDFHHGDAAFFVMDTRRYRSDVFTEDVTTRTMLGDKQLATLYDWLSKVNNTATFKFLVSSVPFTSLWQHDAQTDSWAGFPVEKAALLNALHSVPNVVILSGDRHEFAAIQYNAADAGHNVLELSTSPLSMFYIPLFRTLKSRSDEIVQRTKEVVTIGVDGVNRTTTVVEEVPQEEVVKYIATGNYKWSSIEVDTRDLDHPALHVETIIDGKEAFKLTVAGKPVDIKGTKAIISSVPASILDALGKIGLKPGRWF</sequence>
<evidence type="ECO:0000259" key="2">
    <source>
        <dbReference type="Pfam" id="PF09423"/>
    </source>
</evidence>
<reference evidence="3 4" key="1">
    <citation type="journal article" date="2012" name="Proc. Natl. Acad. Sci. U.S.A.">
        <title>Comparative genomics of Ceriporiopsis subvermispora and Phanerochaete chrysosporium provide insight into selective ligninolysis.</title>
        <authorList>
            <person name="Fernandez-Fueyo E."/>
            <person name="Ruiz-Duenas F.J."/>
            <person name="Ferreira P."/>
            <person name="Floudas D."/>
            <person name="Hibbett D.S."/>
            <person name="Canessa P."/>
            <person name="Larrondo L.F."/>
            <person name="James T.Y."/>
            <person name="Seelenfreund D."/>
            <person name="Lobos S."/>
            <person name="Polanco R."/>
            <person name="Tello M."/>
            <person name="Honda Y."/>
            <person name="Watanabe T."/>
            <person name="Watanabe T."/>
            <person name="Ryu J.S."/>
            <person name="Kubicek C.P."/>
            <person name="Schmoll M."/>
            <person name="Gaskell J."/>
            <person name="Hammel K.E."/>
            <person name="St John F.J."/>
            <person name="Vanden Wymelenberg A."/>
            <person name="Sabat G."/>
            <person name="Splinter BonDurant S."/>
            <person name="Syed K."/>
            <person name="Yadav J.S."/>
            <person name="Doddapaneni H."/>
            <person name="Subramanian V."/>
            <person name="Lavin J.L."/>
            <person name="Oguiza J.A."/>
            <person name="Perez G."/>
            <person name="Pisabarro A.G."/>
            <person name="Ramirez L."/>
            <person name="Santoyo F."/>
            <person name="Master E."/>
            <person name="Coutinho P.M."/>
            <person name="Henrissat B."/>
            <person name="Lombard V."/>
            <person name="Magnuson J.K."/>
            <person name="Kuees U."/>
            <person name="Hori C."/>
            <person name="Igarashi K."/>
            <person name="Samejima M."/>
            <person name="Held B.W."/>
            <person name="Barry K.W."/>
            <person name="LaButti K.M."/>
            <person name="Lapidus A."/>
            <person name="Lindquist E.A."/>
            <person name="Lucas S.M."/>
            <person name="Riley R."/>
            <person name="Salamov A.A."/>
            <person name="Hoffmeister D."/>
            <person name="Schwenk D."/>
            <person name="Hadar Y."/>
            <person name="Yarden O."/>
            <person name="de Vries R.P."/>
            <person name="Wiebenga A."/>
            <person name="Stenlid J."/>
            <person name="Eastwood D."/>
            <person name="Grigoriev I.V."/>
            <person name="Berka R.M."/>
            <person name="Blanchette R.A."/>
            <person name="Kersten P."/>
            <person name="Martinez A.T."/>
            <person name="Vicuna R."/>
            <person name="Cullen D."/>
        </authorList>
    </citation>
    <scope>NUCLEOTIDE SEQUENCE [LARGE SCALE GENOMIC DNA]</scope>
    <source>
        <strain evidence="3 4">B</strain>
    </source>
</reference>
<dbReference type="InterPro" id="IPR038607">
    <property type="entry name" value="PhoD-like_sf"/>
</dbReference>
<proteinExistence type="predicted"/>
<dbReference type="AlphaFoldDB" id="M2QQQ0"/>
<dbReference type="Pfam" id="PF09423">
    <property type="entry name" value="PhoD"/>
    <property type="match status" value="1"/>
</dbReference>
<feature type="domain" description="PhoD-like phosphatase metallophosphatase" evidence="2">
    <location>
        <begin position="349"/>
        <end position="583"/>
    </location>
</feature>
<organism evidence="3 4">
    <name type="scientific">Ceriporiopsis subvermispora (strain B)</name>
    <name type="common">White-rot fungus</name>
    <name type="synonym">Gelatoporia subvermispora</name>
    <dbReference type="NCBI Taxonomy" id="914234"/>
    <lineage>
        <taxon>Eukaryota</taxon>
        <taxon>Fungi</taxon>
        <taxon>Dikarya</taxon>
        <taxon>Basidiomycota</taxon>
        <taxon>Agaricomycotina</taxon>
        <taxon>Agaricomycetes</taxon>
        <taxon>Polyporales</taxon>
        <taxon>Gelatoporiaceae</taxon>
        <taxon>Gelatoporia</taxon>
    </lineage>
</organism>
<dbReference type="PANTHER" id="PTHR43606">
    <property type="entry name" value="PHOSPHATASE, PUTATIVE (AFU_ORTHOLOGUE AFUA_6G08710)-RELATED"/>
    <property type="match status" value="1"/>
</dbReference>
<dbReference type="CDD" id="cd00063">
    <property type="entry name" value="FN3"/>
    <property type="match status" value="1"/>
</dbReference>
<keyword evidence="4" id="KW-1185">Reference proteome</keyword>